<keyword evidence="1" id="KW-0472">Membrane</keyword>
<protein>
    <submittedName>
        <fullName evidence="2">ZIP family zinc transporter</fullName>
    </submittedName>
</protein>
<reference evidence="2 3" key="1">
    <citation type="submission" date="2017-10" db="EMBL/GenBank/DDBJ databases">
        <title>Sequencing the genomes of 1000 actinobacteria strains.</title>
        <authorList>
            <person name="Klenk H.-P."/>
        </authorList>
    </citation>
    <scope>NUCLEOTIDE SEQUENCE [LARGE SCALE GENOMIC DNA]</scope>
    <source>
        <strain evidence="2 3">DSM 21798</strain>
    </source>
</reference>
<evidence type="ECO:0000256" key="1">
    <source>
        <dbReference type="SAM" id="Phobius"/>
    </source>
</evidence>
<proteinExistence type="predicted"/>
<feature type="transmembrane region" description="Helical" evidence="1">
    <location>
        <begin position="161"/>
        <end position="184"/>
    </location>
</feature>
<keyword evidence="1" id="KW-0812">Transmembrane</keyword>
<organism evidence="2 3">
    <name type="scientific">Paramicrobacterium agarici</name>
    <dbReference type="NCBI Taxonomy" id="630514"/>
    <lineage>
        <taxon>Bacteria</taxon>
        <taxon>Bacillati</taxon>
        <taxon>Actinomycetota</taxon>
        <taxon>Actinomycetes</taxon>
        <taxon>Micrococcales</taxon>
        <taxon>Microbacteriaceae</taxon>
        <taxon>Paramicrobacterium</taxon>
    </lineage>
</organism>
<feature type="transmembrane region" description="Helical" evidence="1">
    <location>
        <begin position="223"/>
        <end position="241"/>
    </location>
</feature>
<dbReference type="Proteomes" id="UP000221369">
    <property type="component" value="Unassembled WGS sequence"/>
</dbReference>
<name>A0A2A9DWV3_9MICO</name>
<sequence length="242" mass="24550">MDWVLALFAGFISGIALVVGAAVAWFVSVPKHVVAAVMAFGSGVLISALAFDLVDEAADNGGFWPTMFGFLAGAIVYVGINITLDWRNARNRNSRSSSKGTGTGIVVGALLDGIPETAVLGLSLVGGGQLSIPILAAVVISNLPEGLSATADLKREGRSPAYVFGLWGITTAACALSALGGFALLQGAPVQATSFVSAIAAGAILAMICDTMIPEAFDDAKSFTGLVAVIGFFAAFGIHQLG</sequence>
<gene>
    <name evidence="2" type="ORF">ATJ78_1414</name>
</gene>
<dbReference type="AlphaFoldDB" id="A0A2A9DWV3"/>
<evidence type="ECO:0000313" key="2">
    <source>
        <dbReference type="EMBL" id="PFG30482.1"/>
    </source>
</evidence>
<comment type="caution">
    <text evidence="2">The sequence shown here is derived from an EMBL/GenBank/DDBJ whole genome shotgun (WGS) entry which is preliminary data.</text>
</comment>
<dbReference type="EMBL" id="PDJE01000001">
    <property type="protein sequence ID" value="PFG30482.1"/>
    <property type="molecule type" value="Genomic_DNA"/>
</dbReference>
<feature type="transmembrane region" description="Helical" evidence="1">
    <location>
        <begin position="6"/>
        <end position="26"/>
    </location>
</feature>
<evidence type="ECO:0000313" key="3">
    <source>
        <dbReference type="Proteomes" id="UP000221369"/>
    </source>
</evidence>
<accession>A0A2A9DWV3</accession>
<feature type="transmembrane region" description="Helical" evidence="1">
    <location>
        <begin position="33"/>
        <end position="51"/>
    </location>
</feature>
<keyword evidence="3" id="KW-1185">Reference proteome</keyword>
<feature type="transmembrane region" description="Helical" evidence="1">
    <location>
        <begin position="190"/>
        <end position="211"/>
    </location>
</feature>
<keyword evidence="1" id="KW-1133">Transmembrane helix</keyword>
<feature type="transmembrane region" description="Helical" evidence="1">
    <location>
        <begin position="63"/>
        <end position="84"/>
    </location>
</feature>
<dbReference type="RefSeq" id="WP_098406935.1">
    <property type="nucleotide sequence ID" value="NZ_PDJE01000001.1"/>
</dbReference>